<name>A0AAV0TZ18_9STRA</name>
<keyword evidence="1" id="KW-0723">Serine/threonine-protein kinase</keyword>
<evidence type="ECO:0000259" key="9">
    <source>
        <dbReference type="PROSITE" id="PS50132"/>
    </source>
</evidence>
<feature type="domain" description="AGC-kinase C-terminal" evidence="10">
    <location>
        <begin position="625"/>
        <end position="691"/>
    </location>
</feature>
<dbReference type="CDD" id="cd05123">
    <property type="entry name" value="STKc_AGC"/>
    <property type="match status" value="1"/>
</dbReference>
<dbReference type="InterPro" id="IPR008271">
    <property type="entry name" value="Ser/Thr_kinase_AS"/>
</dbReference>
<evidence type="ECO:0000256" key="5">
    <source>
        <dbReference type="ARBA" id="ARBA00022840"/>
    </source>
</evidence>
<keyword evidence="5 6" id="KW-0067">ATP-binding</keyword>
<keyword evidence="3 6" id="KW-0547">Nucleotide-binding</keyword>
<evidence type="ECO:0000256" key="4">
    <source>
        <dbReference type="ARBA" id="ARBA00022777"/>
    </source>
</evidence>
<evidence type="ECO:0000256" key="2">
    <source>
        <dbReference type="ARBA" id="ARBA00022679"/>
    </source>
</evidence>
<dbReference type="InterPro" id="IPR000961">
    <property type="entry name" value="AGC-kinase_C"/>
</dbReference>
<organism evidence="11 12">
    <name type="scientific">Peronospora destructor</name>
    <dbReference type="NCBI Taxonomy" id="86335"/>
    <lineage>
        <taxon>Eukaryota</taxon>
        <taxon>Sar</taxon>
        <taxon>Stramenopiles</taxon>
        <taxon>Oomycota</taxon>
        <taxon>Peronosporomycetes</taxon>
        <taxon>Peronosporales</taxon>
        <taxon>Peronosporaceae</taxon>
        <taxon>Peronospora</taxon>
    </lineage>
</organism>
<dbReference type="Pfam" id="PF00615">
    <property type="entry name" value="RGS"/>
    <property type="match status" value="1"/>
</dbReference>
<evidence type="ECO:0000256" key="3">
    <source>
        <dbReference type="ARBA" id="ARBA00022741"/>
    </source>
</evidence>
<dbReference type="PROSITE" id="PS00108">
    <property type="entry name" value="PROTEIN_KINASE_ST"/>
    <property type="match status" value="1"/>
</dbReference>
<evidence type="ECO:0000259" key="8">
    <source>
        <dbReference type="PROSITE" id="PS50011"/>
    </source>
</evidence>
<dbReference type="InterPro" id="IPR016137">
    <property type="entry name" value="RGS"/>
</dbReference>
<dbReference type="PROSITE" id="PS00107">
    <property type="entry name" value="PROTEIN_KINASE_ATP"/>
    <property type="match status" value="1"/>
</dbReference>
<dbReference type="SMART" id="SM00315">
    <property type="entry name" value="RGS"/>
    <property type="match status" value="1"/>
</dbReference>
<keyword evidence="2" id="KW-0808">Transferase</keyword>
<dbReference type="PROSITE" id="PS51285">
    <property type="entry name" value="AGC_KINASE_CTER"/>
    <property type="match status" value="1"/>
</dbReference>
<dbReference type="InterPro" id="IPR045270">
    <property type="entry name" value="STKc_AGC"/>
</dbReference>
<dbReference type="InterPro" id="IPR044926">
    <property type="entry name" value="RGS_subdomain_2"/>
</dbReference>
<evidence type="ECO:0000256" key="1">
    <source>
        <dbReference type="ARBA" id="ARBA00022527"/>
    </source>
</evidence>
<sequence length="718" mass="80410">MDEMHDAIQDAQYIGAVINSQRGPSAAFYNPSSYELKLFMERQECALGSDWLSLENLLDMPLGFYFFRCFCNAKEHGGRKLDLLVEVTKFRTLQTSEQRAVKGREIWDMFFGNATSGNDSNAAAGQHGVTMWSPLAREDARRSMPSISSLSTSQRTDCSSTGTSSHNLPLGGPRHSRMSLGCLEDLNIASMKTNGIVFWRKNQSSVTRADIRSIYNVVSMDANALGVGGEVIRRLSAVFKRKPFSLGRESDWRSSLNSVVDGSIALATSATSSTVSTSEVNGLGLEKRMEVLAYDTRSDKRMSVESKASALTLFDELEACVLCSLERFHLKAFRASAYYKRLITFLFLQEQRVSKDDFSLLRVLGRGGFGMVNGCIKRTSASLYAIKVMSKKMIKKKHAEKLCLAERKILAMVSSPFVVCLKYAFQTPEELFLVLDLRTGGDLSFHLNRVRFSETQVRFWAAQILLGLQHLHEKNIVYRDLKPENILLDEKGNCSLSDLGLAVEKTSTLTGRCGTRGYWAPEMLLQDGRGNRLVYNETVDWWSYGCLVYELLYGKCPFRTSKAKALHEDKQQAYDKATLELMPAYDSKYFSADAAELIQQLLIRSPEIRLGAKGVEEIKRMRFFSSVDWAQMETMQVSPPFVPGNEINAASQADIGSFDISAVKGIKLTDQEQAAYRGWDYVCPETFQREAVEYLVWEAKHGPCTIGANTTNSCCLIS</sequence>
<evidence type="ECO:0008006" key="13">
    <source>
        <dbReference type="Google" id="ProtNLM"/>
    </source>
</evidence>
<evidence type="ECO:0000256" key="7">
    <source>
        <dbReference type="SAM" id="MobiDB-lite"/>
    </source>
</evidence>
<dbReference type="Proteomes" id="UP001162029">
    <property type="component" value="Unassembled WGS sequence"/>
</dbReference>
<dbReference type="Gene3D" id="1.10.510.10">
    <property type="entry name" value="Transferase(Phosphotransferase) domain 1"/>
    <property type="match status" value="1"/>
</dbReference>
<keyword evidence="4" id="KW-0418">Kinase</keyword>
<dbReference type="AlphaFoldDB" id="A0AAV0TZ18"/>
<evidence type="ECO:0000313" key="11">
    <source>
        <dbReference type="EMBL" id="CAI5728078.1"/>
    </source>
</evidence>
<feature type="binding site" evidence="6">
    <location>
        <position position="396"/>
    </location>
    <ligand>
        <name>ATP</name>
        <dbReference type="ChEBI" id="CHEBI:30616"/>
    </ligand>
</feature>
<feature type="compositionally biased region" description="Polar residues" evidence="7">
    <location>
        <begin position="145"/>
        <end position="167"/>
    </location>
</feature>
<keyword evidence="12" id="KW-1185">Reference proteome</keyword>
<protein>
    <recommendedName>
        <fullName evidence="13">AGC/GRK/BARK protein kinase</fullName>
    </recommendedName>
</protein>
<proteinExistence type="predicted"/>
<evidence type="ECO:0000313" key="12">
    <source>
        <dbReference type="Proteomes" id="UP001162029"/>
    </source>
</evidence>
<gene>
    <name evidence="11" type="ORF">PDE001_LOCUS3946</name>
</gene>
<dbReference type="InterPro" id="IPR000719">
    <property type="entry name" value="Prot_kinase_dom"/>
</dbReference>
<dbReference type="PROSITE" id="PS50011">
    <property type="entry name" value="PROTEIN_KINASE_DOM"/>
    <property type="match status" value="1"/>
</dbReference>
<dbReference type="GO" id="GO:0004674">
    <property type="term" value="F:protein serine/threonine kinase activity"/>
    <property type="evidence" value="ECO:0007669"/>
    <property type="project" value="UniProtKB-KW"/>
</dbReference>
<feature type="region of interest" description="Disordered" evidence="7">
    <location>
        <begin position="143"/>
        <end position="171"/>
    </location>
</feature>
<dbReference type="SUPFAM" id="SSF56112">
    <property type="entry name" value="Protein kinase-like (PK-like)"/>
    <property type="match status" value="1"/>
</dbReference>
<dbReference type="Gene3D" id="3.30.200.20">
    <property type="entry name" value="Phosphorylase Kinase, domain 1"/>
    <property type="match status" value="1"/>
</dbReference>
<evidence type="ECO:0000259" key="10">
    <source>
        <dbReference type="PROSITE" id="PS51285"/>
    </source>
</evidence>
<dbReference type="EMBL" id="CANTFM010000690">
    <property type="protein sequence ID" value="CAI5728078.1"/>
    <property type="molecule type" value="Genomic_DNA"/>
</dbReference>
<dbReference type="InterPro" id="IPR036305">
    <property type="entry name" value="RGS_sf"/>
</dbReference>
<reference evidence="11" key="1">
    <citation type="submission" date="2022-12" db="EMBL/GenBank/DDBJ databases">
        <authorList>
            <person name="Webb A."/>
        </authorList>
    </citation>
    <scope>NUCLEOTIDE SEQUENCE</scope>
    <source>
        <strain evidence="11">Pd1</strain>
    </source>
</reference>
<dbReference type="PROSITE" id="PS50132">
    <property type="entry name" value="RGS"/>
    <property type="match status" value="1"/>
</dbReference>
<dbReference type="GO" id="GO:0005524">
    <property type="term" value="F:ATP binding"/>
    <property type="evidence" value="ECO:0007669"/>
    <property type="project" value="UniProtKB-UniRule"/>
</dbReference>
<dbReference type="PANTHER" id="PTHR24355">
    <property type="entry name" value="G PROTEIN-COUPLED RECEPTOR KINASE/RIBOSOMAL PROTEIN S6 KINASE"/>
    <property type="match status" value="1"/>
</dbReference>
<feature type="domain" description="Protein kinase" evidence="8">
    <location>
        <begin position="358"/>
        <end position="624"/>
    </location>
</feature>
<dbReference type="Gene3D" id="1.10.167.10">
    <property type="entry name" value="Regulator of G-protein Signalling 4, domain 2"/>
    <property type="match status" value="1"/>
</dbReference>
<dbReference type="InterPro" id="IPR011009">
    <property type="entry name" value="Kinase-like_dom_sf"/>
</dbReference>
<feature type="domain" description="RGS" evidence="9">
    <location>
        <begin position="53"/>
        <end position="111"/>
    </location>
</feature>
<evidence type="ECO:0000256" key="6">
    <source>
        <dbReference type="PROSITE-ProRule" id="PRU10141"/>
    </source>
</evidence>
<dbReference type="Pfam" id="PF00069">
    <property type="entry name" value="Pkinase"/>
    <property type="match status" value="1"/>
</dbReference>
<dbReference type="InterPro" id="IPR017441">
    <property type="entry name" value="Protein_kinase_ATP_BS"/>
</dbReference>
<accession>A0AAV0TZ18</accession>
<dbReference type="SUPFAM" id="SSF48097">
    <property type="entry name" value="Regulator of G-protein signaling, RGS"/>
    <property type="match status" value="1"/>
</dbReference>
<dbReference type="SMART" id="SM00133">
    <property type="entry name" value="S_TK_X"/>
    <property type="match status" value="1"/>
</dbReference>
<dbReference type="PANTHER" id="PTHR24355:SF18">
    <property type="entry name" value="G PROTEIN-COUPLED RECEPTOR KINASE"/>
    <property type="match status" value="1"/>
</dbReference>
<comment type="caution">
    <text evidence="11">The sequence shown here is derived from an EMBL/GenBank/DDBJ whole genome shotgun (WGS) entry which is preliminary data.</text>
</comment>
<dbReference type="SMART" id="SM00220">
    <property type="entry name" value="S_TKc"/>
    <property type="match status" value="1"/>
</dbReference>